<dbReference type="InterPro" id="IPR016186">
    <property type="entry name" value="C-type_lectin-like/link_sf"/>
</dbReference>
<protein>
    <recommendedName>
        <fullName evidence="2">C-type lectin domain-containing protein</fullName>
    </recommendedName>
</protein>
<dbReference type="AlphaFoldDB" id="A0AAE1A0K5"/>
<keyword evidence="4" id="KW-1185">Reference proteome</keyword>
<evidence type="ECO:0000259" key="2">
    <source>
        <dbReference type="PROSITE" id="PS50041"/>
    </source>
</evidence>
<keyword evidence="1" id="KW-0732">Signal</keyword>
<feature type="domain" description="C-type lectin" evidence="2">
    <location>
        <begin position="40"/>
        <end position="156"/>
    </location>
</feature>
<dbReference type="PANTHER" id="PTHR22801">
    <property type="entry name" value="LITHOSTATHINE"/>
    <property type="match status" value="1"/>
</dbReference>
<evidence type="ECO:0000256" key="1">
    <source>
        <dbReference type="SAM" id="SignalP"/>
    </source>
</evidence>
<organism evidence="3 4">
    <name type="scientific">Elysia crispata</name>
    <name type="common">lettuce slug</name>
    <dbReference type="NCBI Taxonomy" id="231223"/>
    <lineage>
        <taxon>Eukaryota</taxon>
        <taxon>Metazoa</taxon>
        <taxon>Spiralia</taxon>
        <taxon>Lophotrochozoa</taxon>
        <taxon>Mollusca</taxon>
        <taxon>Gastropoda</taxon>
        <taxon>Heterobranchia</taxon>
        <taxon>Euthyneura</taxon>
        <taxon>Panpulmonata</taxon>
        <taxon>Sacoglossa</taxon>
        <taxon>Placobranchoidea</taxon>
        <taxon>Plakobranchidae</taxon>
        <taxon>Elysia</taxon>
    </lineage>
</organism>
<dbReference type="EMBL" id="JAWDGP010002895">
    <property type="protein sequence ID" value="KAK3778728.1"/>
    <property type="molecule type" value="Genomic_DNA"/>
</dbReference>
<dbReference type="Pfam" id="PF00059">
    <property type="entry name" value="Lectin_C"/>
    <property type="match status" value="3"/>
</dbReference>
<dbReference type="InterPro" id="IPR050801">
    <property type="entry name" value="Ca-Dep_Lectins_ImmuneDev"/>
</dbReference>
<dbReference type="CDD" id="cd00037">
    <property type="entry name" value="CLECT"/>
    <property type="match status" value="3"/>
</dbReference>
<feature type="domain" description="C-type lectin" evidence="2">
    <location>
        <begin position="397"/>
        <end position="508"/>
    </location>
</feature>
<sequence length="508" mass="57347">MCRILFLCLFVAVGAASRTIENTCPPGLLSSTDHKYLQVRNDSCFHFVLNKPKTYPNARIDCKKDGGILALPKTQSLNDYLTDQLLNTYSSSDEAWIGLYDPKASGQFIWEDGSELAWTNFAKGKGPDNNWLEKDSSNCVVLDPNNRGVWNDQMCEGDFLSWLLRLSYSNNYICQYTADVLDDASDKKLDQANDTKQVAASPRTIENTCPPGLMNTTDRKYLQVWNDSCFHFVLNKQKSYPEANKDCMKDSGTLALPKTLSLNNYLTDHLLNTYNSSDEAWIGLQDQNTERQFFWEDGSELAWNNFAKGKGPDNNWLDKASDNCVALDPKNGGVWNDRMCEDDFLSRFEASDHSRNYICHYIIHDKGSHIPAAARTIENTCPPGLVISANSNNLQVQDGLCFHFVLDSPKTYSEAKNYCQIHGGSLALPKTKSLNNFLADQLLNKYHRVDTAWIGLHDLKEETKFVWEDGSEIAWSNFPRGQGTHSLFLIRDVEDCVAIDPADGGRWI</sequence>
<feature type="chain" id="PRO_5041899086" description="C-type lectin domain-containing protein" evidence="1">
    <location>
        <begin position="17"/>
        <end position="508"/>
    </location>
</feature>
<dbReference type="PANTHER" id="PTHR22801:SF63">
    <property type="entry name" value="C-TYPE LECTIN DOMAIN-CONTAINING PROTEIN"/>
    <property type="match status" value="1"/>
</dbReference>
<dbReference type="Proteomes" id="UP001283361">
    <property type="component" value="Unassembled WGS sequence"/>
</dbReference>
<feature type="signal peptide" evidence="1">
    <location>
        <begin position="1"/>
        <end position="16"/>
    </location>
</feature>
<feature type="domain" description="C-type lectin" evidence="2">
    <location>
        <begin position="225"/>
        <end position="341"/>
    </location>
</feature>
<proteinExistence type="predicted"/>
<accession>A0AAE1A0K5</accession>
<dbReference type="SMART" id="SM00034">
    <property type="entry name" value="CLECT"/>
    <property type="match status" value="3"/>
</dbReference>
<evidence type="ECO:0000313" key="3">
    <source>
        <dbReference type="EMBL" id="KAK3778728.1"/>
    </source>
</evidence>
<gene>
    <name evidence="3" type="ORF">RRG08_012999</name>
</gene>
<dbReference type="PROSITE" id="PS50041">
    <property type="entry name" value="C_TYPE_LECTIN_2"/>
    <property type="match status" value="3"/>
</dbReference>
<evidence type="ECO:0000313" key="4">
    <source>
        <dbReference type="Proteomes" id="UP001283361"/>
    </source>
</evidence>
<name>A0AAE1A0K5_9GAST</name>
<dbReference type="InterPro" id="IPR001304">
    <property type="entry name" value="C-type_lectin-like"/>
</dbReference>
<dbReference type="InterPro" id="IPR016187">
    <property type="entry name" value="CTDL_fold"/>
</dbReference>
<dbReference type="Gene3D" id="3.10.100.10">
    <property type="entry name" value="Mannose-Binding Protein A, subunit A"/>
    <property type="match status" value="3"/>
</dbReference>
<dbReference type="SUPFAM" id="SSF56436">
    <property type="entry name" value="C-type lectin-like"/>
    <property type="match status" value="3"/>
</dbReference>
<reference evidence="3" key="1">
    <citation type="journal article" date="2023" name="G3 (Bethesda)">
        <title>A reference genome for the long-term kleptoplast-retaining sea slug Elysia crispata morphotype clarki.</title>
        <authorList>
            <person name="Eastman K.E."/>
            <person name="Pendleton A.L."/>
            <person name="Shaikh M.A."/>
            <person name="Suttiyut T."/>
            <person name="Ogas R."/>
            <person name="Tomko P."/>
            <person name="Gavelis G."/>
            <person name="Widhalm J.R."/>
            <person name="Wisecaver J.H."/>
        </authorList>
    </citation>
    <scope>NUCLEOTIDE SEQUENCE</scope>
    <source>
        <strain evidence="3">ECLA1</strain>
    </source>
</reference>
<comment type="caution">
    <text evidence="3">The sequence shown here is derived from an EMBL/GenBank/DDBJ whole genome shotgun (WGS) entry which is preliminary data.</text>
</comment>